<evidence type="ECO:0000313" key="7">
    <source>
        <dbReference type="Proteomes" id="UP000270468"/>
    </source>
</evidence>
<dbReference type="Pfam" id="PF17937">
    <property type="entry name" value="TetR_C_28"/>
    <property type="match status" value="1"/>
</dbReference>
<dbReference type="InterPro" id="IPR041479">
    <property type="entry name" value="TetR_CgmR_C"/>
</dbReference>
<evidence type="ECO:0000313" key="6">
    <source>
        <dbReference type="EMBL" id="VDC26013.1"/>
    </source>
</evidence>
<dbReference type="AlphaFoldDB" id="A0A3P5WRJ4"/>
<dbReference type="PANTHER" id="PTHR47506">
    <property type="entry name" value="TRANSCRIPTIONAL REGULATORY PROTEIN"/>
    <property type="match status" value="1"/>
</dbReference>
<dbReference type="PRINTS" id="PR00455">
    <property type="entry name" value="HTHTETR"/>
</dbReference>
<dbReference type="OrthoDB" id="9806334at2"/>
<dbReference type="RefSeq" id="WP_124069806.1">
    <property type="nucleotide sequence ID" value="NZ_UXAV01000036.1"/>
</dbReference>
<dbReference type="InterPro" id="IPR001647">
    <property type="entry name" value="HTH_TetR"/>
</dbReference>
<evidence type="ECO:0000256" key="4">
    <source>
        <dbReference type="PROSITE-ProRule" id="PRU00335"/>
    </source>
</evidence>
<name>A0A3P5WRJ4_9BACL</name>
<dbReference type="Gene3D" id="1.10.357.10">
    <property type="entry name" value="Tetracycline Repressor, domain 2"/>
    <property type="match status" value="1"/>
</dbReference>
<dbReference type="PROSITE" id="PS50977">
    <property type="entry name" value="HTH_TETR_2"/>
    <property type="match status" value="1"/>
</dbReference>
<sequence length="178" mass="19918">MTGTTRKIDILDAASRIVANKGIFHLTIEAVAAEAGISKGGLLYHYRSKEVLVEKMVEHLAANYKSKIASQAEEDQQEKGKWTRAYLDVTFKRGYPNKDMHSGLLAAKAINPALISPIREAYSEWQADIETDGIDPVMATIIRLASDGIWLVDLFDINPISDEHKELVYAKLREWTDS</sequence>
<keyword evidence="2 4" id="KW-0238">DNA-binding</keyword>
<proteinExistence type="predicted"/>
<reference evidence="6 7" key="1">
    <citation type="submission" date="2018-11" db="EMBL/GenBank/DDBJ databases">
        <authorList>
            <person name="Criscuolo A."/>
        </authorList>
    </citation>
    <scope>NUCLEOTIDE SEQUENCE [LARGE SCALE GENOMIC DNA]</scope>
    <source>
        <strain evidence="6">ATB-66</strain>
    </source>
</reference>
<dbReference type="InterPro" id="IPR009057">
    <property type="entry name" value="Homeodomain-like_sf"/>
</dbReference>
<protein>
    <submittedName>
        <fullName evidence="6">Transcriptional regulator BetI</fullName>
    </submittedName>
</protein>
<dbReference type="PANTHER" id="PTHR47506:SF6">
    <property type="entry name" value="HTH-TYPE TRANSCRIPTIONAL REPRESSOR NEMR"/>
    <property type="match status" value="1"/>
</dbReference>
<keyword evidence="1" id="KW-0805">Transcription regulation</keyword>
<dbReference type="Pfam" id="PF00440">
    <property type="entry name" value="TetR_N"/>
    <property type="match status" value="1"/>
</dbReference>
<gene>
    <name evidence="6" type="ORF">FILTAD_01430</name>
</gene>
<dbReference type="SUPFAM" id="SSF46689">
    <property type="entry name" value="Homeodomain-like"/>
    <property type="match status" value="1"/>
</dbReference>
<keyword evidence="3" id="KW-0804">Transcription</keyword>
<feature type="domain" description="HTH tetR-type" evidence="5">
    <location>
        <begin position="4"/>
        <end position="64"/>
    </location>
</feature>
<feature type="DNA-binding region" description="H-T-H motif" evidence="4">
    <location>
        <begin position="27"/>
        <end position="46"/>
    </location>
</feature>
<organism evidence="6 7">
    <name type="scientific">Filibacter tadaridae</name>
    <dbReference type="NCBI Taxonomy" id="2483811"/>
    <lineage>
        <taxon>Bacteria</taxon>
        <taxon>Bacillati</taxon>
        <taxon>Bacillota</taxon>
        <taxon>Bacilli</taxon>
        <taxon>Bacillales</taxon>
        <taxon>Caryophanaceae</taxon>
        <taxon>Filibacter</taxon>
    </lineage>
</organism>
<accession>A0A3P5WRJ4</accession>
<dbReference type="Proteomes" id="UP000270468">
    <property type="component" value="Unassembled WGS sequence"/>
</dbReference>
<keyword evidence="7" id="KW-1185">Reference proteome</keyword>
<evidence type="ECO:0000256" key="3">
    <source>
        <dbReference type="ARBA" id="ARBA00023163"/>
    </source>
</evidence>
<evidence type="ECO:0000256" key="2">
    <source>
        <dbReference type="ARBA" id="ARBA00023125"/>
    </source>
</evidence>
<evidence type="ECO:0000259" key="5">
    <source>
        <dbReference type="PROSITE" id="PS50977"/>
    </source>
</evidence>
<dbReference type="GO" id="GO:0003677">
    <property type="term" value="F:DNA binding"/>
    <property type="evidence" value="ECO:0007669"/>
    <property type="project" value="UniProtKB-UniRule"/>
</dbReference>
<evidence type="ECO:0000256" key="1">
    <source>
        <dbReference type="ARBA" id="ARBA00023015"/>
    </source>
</evidence>
<dbReference type="InterPro" id="IPR036271">
    <property type="entry name" value="Tet_transcr_reg_TetR-rel_C_sf"/>
</dbReference>
<dbReference type="SUPFAM" id="SSF48498">
    <property type="entry name" value="Tetracyclin repressor-like, C-terminal domain"/>
    <property type="match status" value="1"/>
</dbReference>
<dbReference type="EMBL" id="UXAV01000036">
    <property type="protein sequence ID" value="VDC26013.1"/>
    <property type="molecule type" value="Genomic_DNA"/>
</dbReference>